<protein>
    <submittedName>
        <fullName evidence="1">Putative terminase</fullName>
    </submittedName>
</protein>
<name>A0A6M3J3G3_9ZZZZ</name>
<gene>
    <name evidence="1" type="ORF">MM415B00505_0024</name>
</gene>
<evidence type="ECO:0000313" key="1">
    <source>
        <dbReference type="EMBL" id="QJA64360.1"/>
    </source>
</evidence>
<dbReference type="InterPro" id="IPR027417">
    <property type="entry name" value="P-loop_NTPase"/>
</dbReference>
<sequence>MTLDELKAHMHDKWWRMNNLYHIIDRHGKKVLFRCNEAQTVLFNNMWYMNLILKDRQRGMTTFIDLYILDDVLFYPDLEAGIIAHKEADAIKIFRRKIKYPYEHLPEIIKRDRPLTTKRNDELSFPNNSYVYVSTSMRSGTVNRLHLSEFGKVCAKYPEKAKEIVSGSLEAVHPGSIVWIESTAEGREGYFYNYCMDAQKLEREKRNPTKLEFKLFFFGWTGDQNKRTSEQVPLTSADHQYFDRVEKTLGIQLDDEQKWWYAAKKRIQREEMKKENPATPEEAFEAAIEGAYYSSDILEARESGRITKVPHIEGILVDTWWDLGYDDSTAIWFTQTVGREIHVISYYEAHNEGLLHYAKVLDSMAKEGGWIYGYHKGPHDTLRHELGTGKTIQEQGQDLKDPVTGKKYPLIFSVAERITEQQEGIEAVRSILPYCWFDEENTTISLGKTSHEKRVGLPSLENYRKEYDEKRETFLSRPLHNWASHGAKAFETMAISHQFGCHESDDLRAAFG</sequence>
<dbReference type="EMBL" id="MT141518">
    <property type="protein sequence ID" value="QJA64360.1"/>
    <property type="molecule type" value="Genomic_DNA"/>
</dbReference>
<reference evidence="1" key="1">
    <citation type="submission" date="2020-03" db="EMBL/GenBank/DDBJ databases">
        <title>The deep terrestrial virosphere.</title>
        <authorList>
            <person name="Holmfeldt K."/>
            <person name="Nilsson E."/>
            <person name="Simone D."/>
            <person name="Lopez-Fernandez M."/>
            <person name="Wu X."/>
            <person name="de Brujin I."/>
            <person name="Lundin D."/>
            <person name="Andersson A."/>
            <person name="Bertilsson S."/>
            <person name="Dopson M."/>
        </authorList>
    </citation>
    <scope>NUCLEOTIDE SEQUENCE</scope>
    <source>
        <strain evidence="1">MM415B00505</strain>
    </source>
</reference>
<dbReference type="AlphaFoldDB" id="A0A6M3J3G3"/>
<organism evidence="1">
    <name type="scientific">viral metagenome</name>
    <dbReference type="NCBI Taxonomy" id="1070528"/>
    <lineage>
        <taxon>unclassified sequences</taxon>
        <taxon>metagenomes</taxon>
        <taxon>organismal metagenomes</taxon>
    </lineage>
</organism>
<proteinExistence type="predicted"/>
<accession>A0A6M3J3G3</accession>
<dbReference type="Gene3D" id="3.40.50.300">
    <property type="entry name" value="P-loop containing nucleotide triphosphate hydrolases"/>
    <property type="match status" value="1"/>
</dbReference>